<dbReference type="InterPro" id="IPR045079">
    <property type="entry name" value="Oxoprolinase-like"/>
</dbReference>
<dbReference type="EMBL" id="VLKZ01000011">
    <property type="protein sequence ID" value="TWI53977.1"/>
    <property type="molecule type" value="Genomic_DNA"/>
</dbReference>
<reference evidence="4 5" key="1">
    <citation type="journal article" date="2015" name="Stand. Genomic Sci.">
        <title>Genomic Encyclopedia of Bacterial and Archaeal Type Strains, Phase III: the genomes of soil and plant-associated and newly described type strains.</title>
        <authorList>
            <person name="Whitman W.B."/>
            <person name="Woyke T."/>
            <person name="Klenk H.P."/>
            <person name="Zhou Y."/>
            <person name="Lilburn T.G."/>
            <person name="Beck B.J."/>
            <person name="De Vos P."/>
            <person name="Vandamme P."/>
            <person name="Eisen J.A."/>
            <person name="Garrity G."/>
            <person name="Hugenholtz P."/>
            <person name="Kyrpides N.C."/>
        </authorList>
    </citation>
    <scope>NUCLEOTIDE SEQUENCE [LARGE SCALE GENOMIC DNA]</scope>
    <source>
        <strain evidence="4 5">CGMCC 1.10116</strain>
    </source>
</reference>
<organism evidence="4 5">
    <name type="scientific">Halalkalibacter nanhaiisediminis</name>
    <dbReference type="NCBI Taxonomy" id="688079"/>
    <lineage>
        <taxon>Bacteria</taxon>
        <taxon>Bacillati</taxon>
        <taxon>Bacillota</taxon>
        <taxon>Bacilli</taxon>
        <taxon>Bacillales</taxon>
        <taxon>Bacillaceae</taxon>
        <taxon>Halalkalibacter</taxon>
    </lineage>
</organism>
<dbReference type="RefSeq" id="WP_158640066.1">
    <property type="nucleotide sequence ID" value="NZ_VLKZ01000011.1"/>
</dbReference>
<comment type="caution">
    <text evidence="4">The sequence shown here is derived from an EMBL/GenBank/DDBJ whole genome shotgun (WGS) entry which is preliminary data.</text>
</comment>
<gene>
    <name evidence="4" type="ORF">IQ10_03287</name>
</gene>
<evidence type="ECO:0000259" key="1">
    <source>
        <dbReference type="Pfam" id="PF01968"/>
    </source>
</evidence>
<dbReference type="OrthoDB" id="9768323at2"/>
<proteinExistence type="predicted"/>
<dbReference type="GO" id="GO:0017168">
    <property type="term" value="F:5-oxoprolinase (ATP-hydrolyzing) activity"/>
    <property type="evidence" value="ECO:0007669"/>
    <property type="project" value="TreeGrafter"/>
</dbReference>
<feature type="domain" description="Hydantoinase/oxoprolinase N-terminal" evidence="2">
    <location>
        <begin position="9"/>
        <end position="197"/>
    </location>
</feature>
<dbReference type="InterPro" id="IPR002821">
    <property type="entry name" value="Hydantoinase_A"/>
</dbReference>
<dbReference type="GO" id="GO:0006749">
    <property type="term" value="P:glutathione metabolic process"/>
    <property type="evidence" value="ECO:0007669"/>
    <property type="project" value="TreeGrafter"/>
</dbReference>
<dbReference type="PANTHER" id="PTHR11365">
    <property type="entry name" value="5-OXOPROLINASE RELATED"/>
    <property type="match status" value="1"/>
</dbReference>
<dbReference type="Pfam" id="PF01968">
    <property type="entry name" value="Hydantoinase_A"/>
    <property type="match status" value="1"/>
</dbReference>
<name>A0A562QB47_9BACI</name>
<feature type="domain" description="Hydantoinase A/oxoprolinase" evidence="1">
    <location>
        <begin position="218"/>
        <end position="510"/>
    </location>
</feature>
<feature type="domain" description="Acetophenone carboxylase-like C-terminal" evidence="3">
    <location>
        <begin position="523"/>
        <end position="692"/>
    </location>
</feature>
<evidence type="ECO:0000259" key="3">
    <source>
        <dbReference type="Pfam" id="PF19278"/>
    </source>
</evidence>
<dbReference type="Proteomes" id="UP000315711">
    <property type="component" value="Unassembled WGS sequence"/>
</dbReference>
<dbReference type="GO" id="GO:0005829">
    <property type="term" value="C:cytosol"/>
    <property type="evidence" value="ECO:0007669"/>
    <property type="project" value="TreeGrafter"/>
</dbReference>
<dbReference type="Pfam" id="PF19278">
    <property type="entry name" value="Hydant_A_C"/>
    <property type="match status" value="1"/>
</dbReference>
<evidence type="ECO:0000259" key="2">
    <source>
        <dbReference type="Pfam" id="PF05378"/>
    </source>
</evidence>
<dbReference type="InterPro" id="IPR043129">
    <property type="entry name" value="ATPase_NBD"/>
</dbReference>
<dbReference type="PANTHER" id="PTHR11365:SF23">
    <property type="entry name" value="HYPOTHETICAL 5-OXOPROLINASE (EUROFUNG)-RELATED"/>
    <property type="match status" value="1"/>
</dbReference>
<dbReference type="InterPro" id="IPR008040">
    <property type="entry name" value="Hydant_A_N"/>
</dbReference>
<protein>
    <submittedName>
        <fullName evidence="4">N-methylhydantoinase A</fullName>
    </submittedName>
</protein>
<evidence type="ECO:0000313" key="5">
    <source>
        <dbReference type="Proteomes" id="UP000315711"/>
    </source>
</evidence>
<sequence>MTKSELVCGVDIGGTFTDCVLLDLDGNVVYGKALTSYKDGFESGFFNSIEAAGEQMGLSSGEVFQRLSRISHGSTVATNIVTERNGSKVGLITTKGHEDTIIMMRGLGRVAGETPENILKVVEIPKPDPLISRQQIKGISERMDCNGDVVVELNEQEIREAVRNLINSKVEAISISFLWSIKNPLHELRAKEIIQEMAPDLFITCGHEASQTLGEYERTIAAAINAYVGPTTSKYLEKIQNGIRSRGSDASFLIMQCHGGMFPAIRSRQAPVLTIGSGPVGGIMGCESLAKELGYKNIIGTDMGGTTFDVGLIVNGDPLTSEQAIVDKFFYNAPNVKIQSIGAGGGSIAWVDSYSGGLRVGPQSTKANPGPACYGLGGEEPTVTDADLLLGYIDPETVFGTGSGRGLHLNKELAEKAVSKLASTLGISTIEAAQGIVDVANAKMANLIENEVIGHGLDPRDFVVVSYGGAGPVHAASYAEDLGIRTVIIPGEISSVWSAFGISISDIRYETEKEVVLLSPFNAEELETLFFEIENNSKDLVYKEVGEDANIEFKRYVRMRFNWQKHSLEVPLSSETLNEETIKQVVNDFTSMYKERYGSASILPGAQLEIESIRSEPVVRVWKPKRKTEAVSSATPPEGAKKPERLVYLGGTSPVNAQIYNGSKLLGGNIVNGPAVIDLPGTSIVIDKGQQVQKTERGDFILSLGEKLKKNQSNELVSTIEDSV</sequence>
<dbReference type="InterPro" id="IPR049517">
    <property type="entry name" value="ACX-like_C"/>
</dbReference>
<keyword evidence="5" id="KW-1185">Reference proteome</keyword>
<dbReference type="AlphaFoldDB" id="A0A562QB47"/>
<accession>A0A562QB47</accession>
<dbReference type="Pfam" id="PF05378">
    <property type="entry name" value="Hydant_A_N"/>
    <property type="match status" value="1"/>
</dbReference>
<evidence type="ECO:0000313" key="4">
    <source>
        <dbReference type="EMBL" id="TWI53977.1"/>
    </source>
</evidence>
<dbReference type="SUPFAM" id="SSF53067">
    <property type="entry name" value="Actin-like ATPase domain"/>
    <property type="match status" value="1"/>
</dbReference>